<reference evidence="2 3" key="1">
    <citation type="journal article" date="2019" name="Genome Biol. Evol.">
        <title>Insights into the evolution of the New World diploid cottons (Gossypium, subgenus Houzingenia) based on genome sequencing.</title>
        <authorList>
            <person name="Grover C.E."/>
            <person name="Arick M.A. 2nd"/>
            <person name="Thrash A."/>
            <person name="Conover J.L."/>
            <person name="Sanders W.S."/>
            <person name="Peterson D.G."/>
            <person name="Frelichowski J.E."/>
            <person name="Scheffler J.A."/>
            <person name="Scheffler B.E."/>
            <person name="Wendel J.F."/>
        </authorList>
    </citation>
    <scope>NUCLEOTIDE SEQUENCE [LARGE SCALE GENOMIC DNA]</scope>
    <source>
        <strain evidence="2">8</strain>
        <tissue evidence="2">Leaf</tissue>
    </source>
</reference>
<protein>
    <submittedName>
        <fullName evidence="2">Uncharacterized protein</fullName>
    </submittedName>
</protein>
<evidence type="ECO:0000313" key="2">
    <source>
        <dbReference type="EMBL" id="MBA0601144.1"/>
    </source>
</evidence>
<accession>A0A7J8QHW6</accession>
<dbReference type="Proteomes" id="UP000593578">
    <property type="component" value="Unassembled WGS sequence"/>
</dbReference>
<proteinExistence type="predicted"/>
<comment type="caution">
    <text evidence="2">The sequence shown here is derived from an EMBL/GenBank/DDBJ whole genome shotgun (WGS) entry which is preliminary data.</text>
</comment>
<dbReference type="AlphaFoldDB" id="A0A7J8QHW6"/>
<evidence type="ECO:0000313" key="3">
    <source>
        <dbReference type="Proteomes" id="UP000593578"/>
    </source>
</evidence>
<name>A0A7J8QHW6_GOSRA</name>
<feature type="region of interest" description="Disordered" evidence="1">
    <location>
        <begin position="1"/>
        <end position="21"/>
    </location>
</feature>
<organism evidence="2 3">
    <name type="scientific">Gossypium raimondii</name>
    <name type="common">Peruvian cotton</name>
    <name type="synonym">Gossypium klotzschianum subsp. raimondii</name>
    <dbReference type="NCBI Taxonomy" id="29730"/>
    <lineage>
        <taxon>Eukaryota</taxon>
        <taxon>Viridiplantae</taxon>
        <taxon>Streptophyta</taxon>
        <taxon>Embryophyta</taxon>
        <taxon>Tracheophyta</taxon>
        <taxon>Spermatophyta</taxon>
        <taxon>Magnoliopsida</taxon>
        <taxon>eudicotyledons</taxon>
        <taxon>Gunneridae</taxon>
        <taxon>Pentapetalae</taxon>
        <taxon>rosids</taxon>
        <taxon>malvids</taxon>
        <taxon>Malvales</taxon>
        <taxon>Malvaceae</taxon>
        <taxon>Malvoideae</taxon>
        <taxon>Gossypium</taxon>
    </lineage>
</organism>
<gene>
    <name evidence="2" type="ORF">Gorai_004330</name>
</gene>
<sequence length="21" mass="2071">MILKGSGSGSAEFCSPAMNLA</sequence>
<evidence type="ECO:0000256" key="1">
    <source>
        <dbReference type="SAM" id="MobiDB-lite"/>
    </source>
</evidence>
<dbReference type="EMBL" id="JABEZZ010000012">
    <property type="protein sequence ID" value="MBA0601144.1"/>
    <property type="molecule type" value="Genomic_DNA"/>
</dbReference>